<dbReference type="OrthoDB" id="5758646at2"/>
<comment type="caution">
    <text evidence="1">The sequence shown here is derived from an EMBL/GenBank/DDBJ whole genome shotgun (WGS) entry which is preliminary data.</text>
</comment>
<gene>
    <name evidence="1" type="ORF">N476_05380</name>
</gene>
<name>A0A166ZL90_9GAMM</name>
<sequence>MEKPLKIIIFFLVSLITTYSYAQTEKTWFNQATYTKLEDADTHTLQLSSHYYFAPQANFWVWDDFGYLDTDTNLLATYTNDEQSAFTGLEGELFISNWFATASIVDLGETDDNYTIGFGYLFFDNLKVSAKHQQQTGADDIIWLQGQLNIDIDENAYVGTTIVSDDELDNWQVEVRYFRRLGEQQYFTLDLTHENSSSKNHNNFIANYYFNQHFALGLGSNESHLLVEGKYFVNHSFFVKARYQEQSDDEQSLEMSMQAQF</sequence>
<dbReference type="Pfam" id="PF16956">
    <property type="entry name" value="Porin_7"/>
    <property type="match status" value="1"/>
</dbReference>
<dbReference type="AlphaFoldDB" id="A0A166ZL90"/>
<reference evidence="1 2" key="1">
    <citation type="submission" date="2013-07" db="EMBL/GenBank/DDBJ databases">
        <title>Comparative Genomic and Metabolomic Analysis of Twelve Strains of Pseudoalteromonas luteoviolacea.</title>
        <authorList>
            <person name="Vynne N.G."/>
            <person name="Mansson M."/>
            <person name="Gram L."/>
        </authorList>
    </citation>
    <scope>NUCLEOTIDE SEQUENCE [LARGE SCALE GENOMIC DNA]</scope>
    <source>
        <strain evidence="1 2">H33</strain>
    </source>
</reference>
<evidence type="ECO:0000313" key="1">
    <source>
        <dbReference type="EMBL" id="KZN44429.1"/>
    </source>
</evidence>
<dbReference type="Proteomes" id="UP000076503">
    <property type="component" value="Unassembled WGS sequence"/>
</dbReference>
<dbReference type="EMBL" id="AUXZ01000141">
    <property type="protein sequence ID" value="KZN44429.1"/>
    <property type="molecule type" value="Genomic_DNA"/>
</dbReference>
<dbReference type="PATRIC" id="fig|1365251.3.peg.5199"/>
<evidence type="ECO:0008006" key="3">
    <source>
        <dbReference type="Google" id="ProtNLM"/>
    </source>
</evidence>
<proteinExistence type="predicted"/>
<dbReference type="InterPro" id="IPR031593">
    <property type="entry name" value="Porin_7"/>
</dbReference>
<organism evidence="1 2">
    <name type="scientific">Pseudoalteromonas luteoviolacea H33</name>
    <dbReference type="NCBI Taxonomy" id="1365251"/>
    <lineage>
        <taxon>Bacteria</taxon>
        <taxon>Pseudomonadati</taxon>
        <taxon>Pseudomonadota</taxon>
        <taxon>Gammaproteobacteria</taxon>
        <taxon>Alteromonadales</taxon>
        <taxon>Pseudoalteromonadaceae</taxon>
        <taxon>Pseudoalteromonas</taxon>
    </lineage>
</organism>
<evidence type="ECO:0000313" key="2">
    <source>
        <dbReference type="Proteomes" id="UP000076503"/>
    </source>
</evidence>
<accession>A0A166ZL90</accession>
<protein>
    <recommendedName>
        <fullName evidence="3">Porin</fullName>
    </recommendedName>
</protein>